<dbReference type="EMBL" id="JAAGWQ010000281">
    <property type="protein sequence ID" value="KAF5657486.1"/>
    <property type="molecule type" value="Genomic_DNA"/>
</dbReference>
<dbReference type="AlphaFoldDB" id="A0A8H5SUV1"/>
<dbReference type="SUPFAM" id="SSF53335">
    <property type="entry name" value="S-adenosyl-L-methionine-dependent methyltransferases"/>
    <property type="match status" value="1"/>
</dbReference>
<dbReference type="GO" id="GO:0032259">
    <property type="term" value="P:methylation"/>
    <property type="evidence" value="ECO:0007669"/>
    <property type="project" value="UniProtKB-KW"/>
</dbReference>
<keyword evidence="2" id="KW-1185">Reference proteome</keyword>
<reference evidence="1 2" key="1">
    <citation type="submission" date="2020-05" db="EMBL/GenBank/DDBJ databases">
        <title>Identification and distribution of gene clusters putatively required for synthesis of sphingolipid metabolism inhibitors in phylogenetically diverse species of the filamentous fungus Fusarium.</title>
        <authorList>
            <person name="Kim H.-S."/>
            <person name="Busman M."/>
            <person name="Brown D.W."/>
            <person name="Divon H."/>
            <person name="Uhlig S."/>
            <person name="Proctor R.H."/>
        </authorList>
    </citation>
    <scope>NUCLEOTIDE SEQUENCE [LARGE SCALE GENOMIC DNA]</scope>
    <source>
        <strain evidence="1 2">NRRL 20693</strain>
    </source>
</reference>
<sequence>MAVLPDFPGLSVNVCINGEDVPGPKHTDTSQPNGGDVFRDMKGEEDGVNLELLIGNHIESYSYLKADLKNDRIYDELELRDSHKQDLVSCDARRITVNIRLGIMRKITRPDQNRLAEEEERTPRVTCYRTTTRTRRFALWSGDCEVTRQIGAFHFKNDSRPISLEDRKVARLLLFYVYWLLQVDHCNLRWTFEESFFGYIHARDLNASIDRREFTREVFKALTPGGIAEFHKRSIGLKSRKAPLAENSYLYQWGEFFRQSGEKRGRSFLVEADGALRQAMEIAGFEMIKESMYQIPIGEWPESDDLKRLGKFALMDFNYNIEGSMLRLATEVLGWSEERTRLFAAALREEVRLHSARDELYAVRNVVVGVKPS</sequence>
<name>A0A8H5SUV1_FUSHE</name>
<accession>A0A8H5SUV1</accession>
<dbReference type="Proteomes" id="UP000567885">
    <property type="component" value="Unassembled WGS sequence"/>
</dbReference>
<evidence type="ECO:0000313" key="2">
    <source>
        <dbReference type="Proteomes" id="UP000567885"/>
    </source>
</evidence>
<organism evidence="1 2">
    <name type="scientific">Fusarium heterosporum</name>
    <dbReference type="NCBI Taxonomy" id="42747"/>
    <lineage>
        <taxon>Eukaryota</taxon>
        <taxon>Fungi</taxon>
        <taxon>Dikarya</taxon>
        <taxon>Ascomycota</taxon>
        <taxon>Pezizomycotina</taxon>
        <taxon>Sordariomycetes</taxon>
        <taxon>Hypocreomycetidae</taxon>
        <taxon>Hypocreales</taxon>
        <taxon>Nectriaceae</taxon>
        <taxon>Fusarium</taxon>
        <taxon>Fusarium heterosporum species complex</taxon>
    </lineage>
</organism>
<dbReference type="OrthoDB" id="2013972at2759"/>
<gene>
    <name evidence="1" type="ORF">FHETE_10405</name>
</gene>
<dbReference type="Gene3D" id="3.40.50.150">
    <property type="entry name" value="Vaccinia Virus protein VP39"/>
    <property type="match status" value="1"/>
</dbReference>
<evidence type="ECO:0000313" key="1">
    <source>
        <dbReference type="EMBL" id="KAF5657486.1"/>
    </source>
</evidence>
<keyword evidence="1" id="KW-0808">Transferase</keyword>
<protein>
    <submittedName>
        <fullName evidence="1">Methyltransferase domain-containing protein</fullName>
    </submittedName>
</protein>
<comment type="caution">
    <text evidence="1">The sequence shown here is derived from an EMBL/GenBank/DDBJ whole genome shotgun (WGS) entry which is preliminary data.</text>
</comment>
<proteinExistence type="predicted"/>
<dbReference type="InterPro" id="IPR029063">
    <property type="entry name" value="SAM-dependent_MTases_sf"/>
</dbReference>
<keyword evidence="1" id="KW-0489">Methyltransferase</keyword>
<dbReference type="GO" id="GO:0008168">
    <property type="term" value="F:methyltransferase activity"/>
    <property type="evidence" value="ECO:0007669"/>
    <property type="project" value="UniProtKB-KW"/>
</dbReference>